<evidence type="ECO:0000313" key="2">
    <source>
        <dbReference type="Proteomes" id="UP000598032"/>
    </source>
</evidence>
<gene>
    <name evidence="1" type="ORF">LMG28140_06762</name>
</gene>
<evidence type="ECO:0000313" key="1">
    <source>
        <dbReference type="EMBL" id="CAD6560033.1"/>
    </source>
</evidence>
<proteinExistence type="predicted"/>
<accession>A0ABN7IDY4</accession>
<protein>
    <submittedName>
        <fullName evidence="1">Uncharacterized protein</fullName>
    </submittedName>
</protein>
<sequence>MNDVTRPFLAVCRQPAFECRERGRVVVALAITLLLTTIAPLNATAADSAAGSATGDLSGAFGDWRYSARTNEGKQLVAAYSRVRDRDAITRASTQVFNGKMP</sequence>
<dbReference type="Proteomes" id="UP000598032">
    <property type="component" value="Unassembled WGS sequence"/>
</dbReference>
<comment type="caution">
    <text evidence="1">The sequence shown here is derived from an EMBL/GenBank/DDBJ whole genome shotgun (WGS) entry which is preliminary data.</text>
</comment>
<keyword evidence="2" id="KW-1185">Reference proteome</keyword>
<name>A0ABN7IDY4_9BURK</name>
<dbReference type="EMBL" id="CAJHCP010000028">
    <property type="protein sequence ID" value="CAD6560033.1"/>
    <property type="molecule type" value="Genomic_DNA"/>
</dbReference>
<organism evidence="1 2">
    <name type="scientific">Paraburkholderia metrosideri</name>
    <dbReference type="NCBI Taxonomy" id="580937"/>
    <lineage>
        <taxon>Bacteria</taxon>
        <taxon>Pseudomonadati</taxon>
        <taxon>Pseudomonadota</taxon>
        <taxon>Betaproteobacteria</taxon>
        <taxon>Burkholderiales</taxon>
        <taxon>Burkholderiaceae</taxon>
        <taxon>Paraburkholderia</taxon>
    </lineage>
</organism>
<reference evidence="1 2" key="1">
    <citation type="submission" date="2020-10" db="EMBL/GenBank/DDBJ databases">
        <authorList>
            <person name="Peeters C."/>
        </authorList>
    </citation>
    <scope>NUCLEOTIDE SEQUENCE [LARGE SCALE GENOMIC DNA]</scope>
    <source>
        <strain evidence="1 2">LMG 28140</strain>
    </source>
</reference>